<feature type="chain" id="PRO_5045972446" description="Peptidase S8/S53 domain-containing protein" evidence="2">
    <location>
        <begin position="22"/>
        <end position="700"/>
    </location>
</feature>
<dbReference type="SUPFAM" id="SSF52743">
    <property type="entry name" value="Subtilisin-like"/>
    <property type="match status" value="1"/>
</dbReference>
<evidence type="ECO:0000256" key="1">
    <source>
        <dbReference type="SAM" id="MobiDB-lite"/>
    </source>
</evidence>
<protein>
    <recommendedName>
        <fullName evidence="3">Peptidase S8/S53 domain-containing protein</fullName>
    </recommendedName>
</protein>
<evidence type="ECO:0000313" key="4">
    <source>
        <dbReference type="EMBL" id="PAF54992.1"/>
    </source>
</evidence>
<dbReference type="EMBL" id="NQMN01000002">
    <property type="protein sequence ID" value="PAF54992.1"/>
    <property type="molecule type" value="Genomic_DNA"/>
</dbReference>
<gene>
    <name evidence="4" type="ORF">CJF60_04645</name>
</gene>
<name>A0ABX4H535_9BACT</name>
<proteinExistence type="predicted"/>
<comment type="caution">
    <text evidence="4">The sequence shown here is derived from an EMBL/GenBank/DDBJ whole genome shotgun (WGS) entry which is preliminary data.</text>
</comment>
<feature type="signal peptide" evidence="2">
    <location>
        <begin position="1"/>
        <end position="21"/>
    </location>
</feature>
<dbReference type="Gene3D" id="3.40.50.200">
    <property type="entry name" value="Peptidase S8/S53 domain"/>
    <property type="match status" value="1"/>
</dbReference>
<dbReference type="InterPro" id="IPR000209">
    <property type="entry name" value="Peptidase_S8/S53_dom"/>
</dbReference>
<feature type="domain" description="Peptidase S8/S53" evidence="3">
    <location>
        <begin position="338"/>
        <end position="515"/>
    </location>
</feature>
<organism evidence="4 5">
    <name type="scientific">Mycoplasmopsis agassizii</name>
    <dbReference type="NCBI Taxonomy" id="33922"/>
    <lineage>
        <taxon>Bacteria</taxon>
        <taxon>Bacillati</taxon>
        <taxon>Mycoplasmatota</taxon>
        <taxon>Mycoplasmoidales</taxon>
        <taxon>Metamycoplasmataceae</taxon>
        <taxon>Mycoplasmopsis</taxon>
    </lineage>
</organism>
<feature type="region of interest" description="Disordered" evidence="1">
    <location>
        <begin position="195"/>
        <end position="220"/>
    </location>
</feature>
<keyword evidence="2" id="KW-0732">Signal</keyword>
<dbReference type="Proteomes" id="UP000217033">
    <property type="component" value="Unassembled WGS sequence"/>
</dbReference>
<sequence>MNLKQSKIALSVLSVSAISIAAITSVSAIQTSSKDESHELKSNKQDNLIQQPKISESIENIIKNLGWNYFKYEGFKSESSDSKSKIIKNGANRIDIVFKAGISPEQLQKYVDQIKETIGTSREFIFSKYVLTLSVAYQDEDDLKTLSSLIWDLKINSNDLLQVNVHDTNVTVDKWKFIPEMNPLDSQYYDYIWNQPSTHEDPSPPPAPKPEPSPIPTQTPYIPKINNNVNFWKNYYEENKKRYLGMGLSEAVLKEQREMSRENRNNGKRIKVGVIESTGVLNYLGNLDAFSNSELTIDHGKHRGNYSTHANVVSEIIVGKQGINPYPILYLTSLKNWNTTADAIDSMIRQDVYIINNSWGAEKETNDYSYNKDAEWLDNVINANPEVIFIQSAGNDGDVSKAHTIYGDPTDLGYNPELAKYLDGYKLSLNSIVVGALKQASPVTAREISEWSRKDNYITTSVPDKFISQTVPEPGEKIEQTGTSYSAASVTAMIAFLRNNYPDYFYKRADSLIAKSILISGSRNRSSSLFNSEDSNLIENHKVYNQKTGFGAANFSKMKESLEHLIYFSLSKERTKSDPYTNYIYLSEGEVYRANITWQNRDSYVSGWTEQNPKYGFRHHAGPVPLGLTIVKPSNYSGRSREINATDFINMSGETQKANTKTIEFKAEVSGVYRFNVYFQEDEYKPRNKDIDVAFTYSQI</sequence>
<reference evidence="4" key="1">
    <citation type="submission" date="2017-08" db="EMBL/GenBank/DDBJ databases">
        <authorList>
            <person name="Alvarez-Ponce D."/>
            <person name="Weitzman C.L."/>
            <person name="Tillett R.L."/>
            <person name="Sandmeier F.C."/>
            <person name="Tracy C.R."/>
        </authorList>
    </citation>
    <scope>NUCLEOTIDE SEQUENCE [LARGE SCALE GENOMIC DNA]</scope>
    <source>
        <strain evidence="4">PS6</strain>
    </source>
</reference>
<dbReference type="RefSeq" id="WP_084232280.1">
    <property type="nucleotide sequence ID" value="NZ_FWXE01000005.1"/>
</dbReference>
<accession>A0ABX4H535</accession>
<dbReference type="Pfam" id="PF00082">
    <property type="entry name" value="Peptidase_S8"/>
    <property type="match status" value="1"/>
</dbReference>
<keyword evidence="5" id="KW-1185">Reference proteome</keyword>
<feature type="compositionally biased region" description="Pro residues" evidence="1">
    <location>
        <begin position="203"/>
        <end position="217"/>
    </location>
</feature>
<evidence type="ECO:0000313" key="5">
    <source>
        <dbReference type="Proteomes" id="UP000217033"/>
    </source>
</evidence>
<dbReference type="InterPro" id="IPR036852">
    <property type="entry name" value="Peptidase_S8/S53_dom_sf"/>
</dbReference>
<evidence type="ECO:0000256" key="2">
    <source>
        <dbReference type="SAM" id="SignalP"/>
    </source>
</evidence>
<evidence type="ECO:0000259" key="3">
    <source>
        <dbReference type="Pfam" id="PF00082"/>
    </source>
</evidence>